<dbReference type="Pfam" id="PF00172">
    <property type="entry name" value="Zn_clus"/>
    <property type="match status" value="1"/>
</dbReference>
<dbReference type="PROSITE" id="PS50048">
    <property type="entry name" value="ZN2_CY6_FUNGAL_2"/>
    <property type="match status" value="1"/>
</dbReference>
<dbReference type="Gene3D" id="4.10.240.10">
    <property type="entry name" value="Zn(2)-C6 fungal-type DNA-binding domain"/>
    <property type="match status" value="1"/>
</dbReference>
<dbReference type="GO" id="GO:0005634">
    <property type="term" value="C:nucleus"/>
    <property type="evidence" value="ECO:0007669"/>
    <property type="project" value="UniProtKB-SubCell"/>
</dbReference>
<dbReference type="Pfam" id="PF04082">
    <property type="entry name" value="Fungal_trans"/>
    <property type="match status" value="1"/>
</dbReference>
<keyword evidence="4" id="KW-0472">Membrane</keyword>
<feature type="domain" description="Zn(2)-C6 fungal-type" evidence="5">
    <location>
        <begin position="102"/>
        <end position="131"/>
    </location>
</feature>
<feature type="transmembrane region" description="Helical" evidence="4">
    <location>
        <begin position="14"/>
        <end position="36"/>
    </location>
</feature>
<evidence type="ECO:0000259" key="5">
    <source>
        <dbReference type="PROSITE" id="PS50048"/>
    </source>
</evidence>
<organism evidence="6 7">
    <name type="scientific">Saxophila tyrrhenica</name>
    <dbReference type="NCBI Taxonomy" id="1690608"/>
    <lineage>
        <taxon>Eukaryota</taxon>
        <taxon>Fungi</taxon>
        <taxon>Dikarya</taxon>
        <taxon>Ascomycota</taxon>
        <taxon>Pezizomycotina</taxon>
        <taxon>Dothideomycetes</taxon>
        <taxon>Dothideomycetidae</taxon>
        <taxon>Mycosphaerellales</taxon>
        <taxon>Extremaceae</taxon>
        <taxon>Saxophila</taxon>
    </lineage>
</organism>
<keyword evidence="3" id="KW-0539">Nucleus</keyword>
<comment type="subcellular location">
    <subcellularLocation>
        <location evidence="1">Nucleus</location>
    </subcellularLocation>
</comment>
<accession>A0AAV9P9L8</accession>
<dbReference type="RefSeq" id="XP_064657741.1">
    <property type="nucleotide sequence ID" value="XM_064803940.1"/>
</dbReference>
<dbReference type="SUPFAM" id="SSF57701">
    <property type="entry name" value="Zn2/Cys6 DNA-binding domain"/>
    <property type="match status" value="1"/>
</dbReference>
<dbReference type="PANTHER" id="PTHR31001:SF85">
    <property type="entry name" value="ZN(II)2CYS6 TRANSCRIPTION FACTOR (EUROFUNG)"/>
    <property type="match status" value="1"/>
</dbReference>
<dbReference type="InterPro" id="IPR050613">
    <property type="entry name" value="Sec_Metabolite_Reg"/>
</dbReference>
<dbReference type="GO" id="GO:0008270">
    <property type="term" value="F:zinc ion binding"/>
    <property type="evidence" value="ECO:0007669"/>
    <property type="project" value="InterPro"/>
</dbReference>
<dbReference type="SMART" id="SM00066">
    <property type="entry name" value="GAL4"/>
    <property type="match status" value="1"/>
</dbReference>
<dbReference type="PROSITE" id="PS00463">
    <property type="entry name" value="ZN2_CY6_FUNGAL_1"/>
    <property type="match status" value="1"/>
</dbReference>
<evidence type="ECO:0000313" key="7">
    <source>
        <dbReference type="Proteomes" id="UP001337655"/>
    </source>
</evidence>
<dbReference type="GO" id="GO:0000981">
    <property type="term" value="F:DNA-binding transcription factor activity, RNA polymerase II-specific"/>
    <property type="evidence" value="ECO:0007669"/>
    <property type="project" value="InterPro"/>
</dbReference>
<evidence type="ECO:0000256" key="4">
    <source>
        <dbReference type="SAM" id="Phobius"/>
    </source>
</evidence>
<dbReference type="Proteomes" id="UP001337655">
    <property type="component" value="Unassembled WGS sequence"/>
</dbReference>
<keyword evidence="4" id="KW-0812">Transmembrane</keyword>
<dbReference type="GeneID" id="89928039"/>
<dbReference type="GO" id="GO:0003677">
    <property type="term" value="F:DNA binding"/>
    <property type="evidence" value="ECO:0007669"/>
    <property type="project" value="InterPro"/>
</dbReference>
<dbReference type="InterPro" id="IPR001138">
    <property type="entry name" value="Zn2Cys6_DnaBD"/>
</dbReference>
<keyword evidence="4" id="KW-1133">Transmembrane helix</keyword>
<dbReference type="PANTHER" id="PTHR31001">
    <property type="entry name" value="UNCHARACTERIZED TRANSCRIPTIONAL REGULATORY PROTEIN"/>
    <property type="match status" value="1"/>
</dbReference>
<dbReference type="EMBL" id="JAVRRT010000010">
    <property type="protein sequence ID" value="KAK5168131.1"/>
    <property type="molecule type" value="Genomic_DNA"/>
</dbReference>
<keyword evidence="7" id="KW-1185">Reference proteome</keyword>
<dbReference type="InterPro" id="IPR007219">
    <property type="entry name" value="XnlR_reg_dom"/>
</dbReference>
<dbReference type="AlphaFoldDB" id="A0AAV9P9L8"/>
<sequence length="757" mass="84875">MASRTRLPKGGRRTAVRGCIVAASPPAGLCLLIALVRHRPGTRLPDRDRPYAVVKNLVEGTRSGLGKLCTPLSLRRRGTTPLMDDVDGQPLQRLRTITPGRSCIACARRKIKCDRRQPCGYCRRLQAQCRYPDHEARESQPPDDAILTRLRRIETLLRRLQDSETARELPQQTASPADRFVVDTTAAVYPHSSPGHTILSPGGKLVVGREESRFTSGGFWAELDDENTGEDSDGPTSPATQLADAMIAGCPDAESILFPSIDPGHGSVHLQPPVEQLFSLWQLFIDRVDPLLKILHVPTTQRQIFQASSQMMEDDPGFTALMFAICYAAISSTQNGLASEREATLTRYRHGLQSALVRAEFLSRPTLYSLQALVLFLICARHHTDRTYIWSVTGVATRLATKIGLHQDPSSLGMGPLAAEMRRRLWWQIVILDVLTAEENDMDPAIHEHMFDTKMPSNFNDQDLDSSMTAPPSPSDCRTEMLFALQRVEISYAARKTMFSAKFTADNGYEALSVQQKSEFIDDLQLKLHEKYYRHCDSQIPLCALTTTASSLVLSRMRLTVASSRLSGNPLPAPTNLTTSCMHIVEGIQSLRAHELYEKWTWLFQRYVEWDAIAILLNCLAKSEVPGSEKVWKLVRKFWASWGHRVPPGSIRQRWRRLESLRKKAERANSGEAFRTEISGTESLRMTVPYTLQPSTASAAAPRQAGNIAPTHFISQPSTSATQQMQQPFSWDWELEEGMTNDSNWNIDLDEFHLSGW</sequence>
<dbReference type="SMART" id="SM00906">
    <property type="entry name" value="Fungal_trans"/>
    <property type="match status" value="1"/>
</dbReference>
<dbReference type="GO" id="GO:0006351">
    <property type="term" value="P:DNA-templated transcription"/>
    <property type="evidence" value="ECO:0007669"/>
    <property type="project" value="InterPro"/>
</dbReference>
<comment type="caution">
    <text evidence="6">The sequence shown here is derived from an EMBL/GenBank/DDBJ whole genome shotgun (WGS) entry which is preliminary data.</text>
</comment>
<dbReference type="CDD" id="cd12148">
    <property type="entry name" value="fungal_TF_MHR"/>
    <property type="match status" value="1"/>
</dbReference>
<proteinExistence type="predicted"/>
<name>A0AAV9P9L8_9PEZI</name>
<dbReference type="InterPro" id="IPR036864">
    <property type="entry name" value="Zn2-C6_fun-type_DNA-bd_sf"/>
</dbReference>
<dbReference type="CDD" id="cd00067">
    <property type="entry name" value="GAL4"/>
    <property type="match status" value="1"/>
</dbReference>
<evidence type="ECO:0000256" key="1">
    <source>
        <dbReference type="ARBA" id="ARBA00004123"/>
    </source>
</evidence>
<keyword evidence="2" id="KW-0479">Metal-binding</keyword>
<gene>
    <name evidence="6" type="ORF">LTR77_006699</name>
</gene>
<evidence type="ECO:0000313" key="6">
    <source>
        <dbReference type="EMBL" id="KAK5168131.1"/>
    </source>
</evidence>
<protein>
    <recommendedName>
        <fullName evidence="5">Zn(2)-C6 fungal-type domain-containing protein</fullName>
    </recommendedName>
</protein>
<reference evidence="6 7" key="1">
    <citation type="submission" date="2023-08" db="EMBL/GenBank/DDBJ databases">
        <title>Black Yeasts Isolated from many extreme environments.</title>
        <authorList>
            <person name="Coleine C."/>
            <person name="Stajich J.E."/>
            <person name="Selbmann L."/>
        </authorList>
    </citation>
    <scope>NUCLEOTIDE SEQUENCE [LARGE SCALE GENOMIC DNA]</scope>
    <source>
        <strain evidence="6 7">CCFEE 5935</strain>
    </source>
</reference>
<evidence type="ECO:0000256" key="3">
    <source>
        <dbReference type="ARBA" id="ARBA00023242"/>
    </source>
</evidence>
<evidence type="ECO:0000256" key="2">
    <source>
        <dbReference type="ARBA" id="ARBA00022723"/>
    </source>
</evidence>